<gene>
    <name evidence="3" type="ORF">J437_LFUL011091</name>
</gene>
<dbReference type="GO" id="GO:0030286">
    <property type="term" value="C:dynein complex"/>
    <property type="evidence" value="ECO:0007669"/>
    <property type="project" value="InterPro"/>
</dbReference>
<dbReference type="InterPro" id="IPR035706">
    <property type="entry name" value="AAA_9"/>
</dbReference>
<dbReference type="PANTHER" id="PTHR45703">
    <property type="entry name" value="DYNEIN HEAVY CHAIN"/>
    <property type="match status" value="1"/>
</dbReference>
<dbReference type="Proteomes" id="UP000792457">
    <property type="component" value="Unassembled WGS sequence"/>
</dbReference>
<dbReference type="InterPro" id="IPR026983">
    <property type="entry name" value="DHC"/>
</dbReference>
<dbReference type="Pfam" id="PF12777">
    <property type="entry name" value="MT"/>
    <property type="match status" value="2"/>
</dbReference>
<dbReference type="Gene3D" id="1.20.920.20">
    <property type="match status" value="1"/>
</dbReference>
<evidence type="ECO:0000259" key="2">
    <source>
        <dbReference type="Pfam" id="PF12781"/>
    </source>
</evidence>
<dbReference type="OrthoDB" id="424310at2759"/>
<feature type="domain" description="Dynein heavy chain ATP-binding dynein motor region" evidence="2">
    <location>
        <begin position="308"/>
        <end position="351"/>
    </location>
</feature>
<evidence type="ECO:0000313" key="3">
    <source>
        <dbReference type="EMBL" id="KAG8229947.1"/>
    </source>
</evidence>
<proteinExistence type="predicted"/>
<dbReference type="Pfam" id="PF12781">
    <property type="entry name" value="AAA_9"/>
    <property type="match status" value="1"/>
</dbReference>
<dbReference type="GO" id="GO:0007018">
    <property type="term" value="P:microtubule-based movement"/>
    <property type="evidence" value="ECO:0007669"/>
    <property type="project" value="InterPro"/>
</dbReference>
<dbReference type="GO" id="GO:0045505">
    <property type="term" value="F:dynein intermediate chain binding"/>
    <property type="evidence" value="ECO:0007669"/>
    <property type="project" value="InterPro"/>
</dbReference>
<reference evidence="3" key="1">
    <citation type="submission" date="2013-04" db="EMBL/GenBank/DDBJ databases">
        <authorList>
            <person name="Qu J."/>
            <person name="Murali S.C."/>
            <person name="Bandaranaike D."/>
            <person name="Bellair M."/>
            <person name="Blankenburg K."/>
            <person name="Chao H."/>
            <person name="Dinh H."/>
            <person name="Doddapaneni H."/>
            <person name="Downs B."/>
            <person name="Dugan-Rocha S."/>
            <person name="Elkadiri S."/>
            <person name="Gnanaolivu R.D."/>
            <person name="Hernandez B."/>
            <person name="Javaid M."/>
            <person name="Jayaseelan J.C."/>
            <person name="Lee S."/>
            <person name="Li M."/>
            <person name="Ming W."/>
            <person name="Munidasa M."/>
            <person name="Muniz J."/>
            <person name="Nguyen L."/>
            <person name="Ongeri F."/>
            <person name="Osuji N."/>
            <person name="Pu L.-L."/>
            <person name="Puazo M."/>
            <person name="Qu C."/>
            <person name="Quiroz J."/>
            <person name="Raj R."/>
            <person name="Weissenberger G."/>
            <person name="Xin Y."/>
            <person name="Zou X."/>
            <person name="Han Y."/>
            <person name="Richards S."/>
            <person name="Worley K."/>
            <person name="Muzny D."/>
            <person name="Gibbs R."/>
        </authorList>
    </citation>
    <scope>NUCLEOTIDE SEQUENCE</scope>
    <source>
        <strain evidence="3">Sampled in the wild</strain>
    </source>
</reference>
<evidence type="ECO:0000313" key="4">
    <source>
        <dbReference type="Proteomes" id="UP000792457"/>
    </source>
</evidence>
<dbReference type="Gene3D" id="1.20.920.60">
    <property type="match status" value="1"/>
</dbReference>
<feature type="domain" description="Dynein heavy chain coiled coil stalk" evidence="1">
    <location>
        <begin position="189"/>
        <end position="261"/>
    </location>
</feature>
<reference evidence="3" key="2">
    <citation type="submission" date="2017-10" db="EMBL/GenBank/DDBJ databases">
        <title>Ladona fulva Genome sequencing and assembly.</title>
        <authorList>
            <person name="Murali S."/>
            <person name="Richards S."/>
            <person name="Bandaranaike D."/>
            <person name="Bellair M."/>
            <person name="Blankenburg K."/>
            <person name="Chao H."/>
            <person name="Dinh H."/>
            <person name="Doddapaneni H."/>
            <person name="Dugan-Rocha S."/>
            <person name="Elkadiri S."/>
            <person name="Gnanaolivu R."/>
            <person name="Hernandez B."/>
            <person name="Skinner E."/>
            <person name="Javaid M."/>
            <person name="Lee S."/>
            <person name="Li M."/>
            <person name="Ming W."/>
            <person name="Munidasa M."/>
            <person name="Muniz J."/>
            <person name="Nguyen L."/>
            <person name="Hughes D."/>
            <person name="Osuji N."/>
            <person name="Pu L.-L."/>
            <person name="Puazo M."/>
            <person name="Qu C."/>
            <person name="Quiroz J."/>
            <person name="Raj R."/>
            <person name="Weissenberger G."/>
            <person name="Xin Y."/>
            <person name="Zou X."/>
            <person name="Han Y."/>
            <person name="Worley K."/>
            <person name="Muzny D."/>
            <person name="Gibbs R."/>
        </authorList>
    </citation>
    <scope>NUCLEOTIDE SEQUENCE</scope>
    <source>
        <strain evidence="3">Sampled in the wild</strain>
    </source>
</reference>
<dbReference type="PANTHER" id="PTHR45703:SF36">
    <property type="entry name" value="DYNEIN HEAVY CHAIN, CYTOPLASMIC"/>
    <property type="match status" value="1"/>
</dbReference>
<protein>
    <recommendedName>
        <fullName evidence="5">Dynein heavy chain</fullName>
    </recommendedName>
</protein>
<accession>A0A8K0K8Z5</accession>
<evidence type="ECO:0000259" key="1">
    <source>
        <dbReference type="Pfam" id="PF12777"/>
    </source>
</evidence>
<evidence type="ECO:0008006" key="5">
    <source>
        <dbReference type="Google" id="ProtNLM"/>
    </source>
</evidence>
<name>A0A8K0K8Z5_LADFU</name>
<dbReference type="AlphaFoldDB" id="A0A8K0K8Z5"/>
<dbReference type="EMBL" id="KZ308455">
    <property type="protein sequence ID" value="KAG8229947.1"/>
    <property type="molecule type" value="Genomic_DNA"/>
</dbReference>
<dbReference type="InterPro" id="IPR024743">
    <property type="entry name" value="Dynein_HC_stalk"/>
</dbReference>
<comment type="caution">
    <text evidence="3">The sequence shown here is derived from an EMBL/GenBank/DDBJ whole genome shotgun (WGS) entry which is preliminary data.</text>
</comment>
<feature type="domain" description="Dynein heavy chain coiled coil stalk" evidence="1">
    <location>
        <begin position="15"/>
        <end position="118"/>
    </location>
</feature>
<dbReference type="GO" id="GO:0051959">
    <property type="term" value="F:dynein light intermediate chain binding"/>
    <property type="evidence" value="ECO:0007669"/>
    <property type="project" value="InterPro"/>
</dbReference>
<organism evidence="3 4">
    <name type="scientific">Ladona fulva</name>
    <name type="common">Scarce chaser dragonfly</name>
    <name type="synonym">Libellula fulva</name>
    <dbReference type="NCBI Taxonomy" id="123851"/>
    <lineage>
        <taxon>Eukaryota</taxon>
        <taxon>Metazoa</taxon>
        <taxon>Ecdysozoa</taxon>
        <taxon>Arthropoda</taxon>
        <taxon>Hexapoda</taxon>
        <taxon>Insecta</taxon>
        <taxon>Pterygota</taxon>
        <taxon>Palaeoptera</taxon>
        <taxon>Odonata</taxon>
        <taxon>Epiprocta</taxon>
        <taxon>Anisoptera</taxon>
        <taxon>Libelluloidea</taxon>
        <taxon>Libellulidae</taxon>
        <taxon>Ladona</taxon>
    </lineage>
</organism>
<keyword evidence="4" id="KW-1185">Reference proteome</keyword>
<sequence length="355" mass="41463">MFVATDKPGVKANDYWEPGRGLLQDSGRFLKSLMTYDKNNIPEHVINSLKPYIENPLFLPEKIVSVSKACTSLCQWIHAIYKYYFVWLIVKPKKEALAVALETLREKEVLLEAARARMIERSYYIFITLYVTHRPFFWFGHLAWNWVDDVARHVSYKLRLMKLRRQLLVADRLRQLRKQLLECQSRRDELQAKTQLCAERLERANHLIYCLTDERTRWSKRINQIEQGMINAAGDSLIAGASVAYLTPFTNEYREELLSEWTNFLSTSYLKKDPHNGTNTTEDPEMRAVPYSAECDPISLLGDPILIRKWHLEGLPRDTVSTQSAVLSDNSNRWPLFIDPQSQANHWIRSMVNII</sequence>